<dbReference type="Pfam" id="PF16363">
    <property type="entry name" value="GDP_Man_Dehyd"/>
    <property type="match status" value="1"/>
</dbReference>
<dbReference type="Gene3D" id="3.40.50.720">
    <property type="entry name" value="NAD(P)-binding Rossmann-like Domain"/>
    <property type="match status" value="1"/>
</dbReference>
<feature type="domain" description="NAD(P)-binding" evidence="1">
    <location>
        <begin position="11"/>
        <end position="313"/>
    </location>
</feature>
<name>A0A2Z4Y388_SUMC1</name>
<evidence type="ECO:0000313" key="2">
    <source>
        <dbReference type="EMBL" id="AXA35083.1"/>
    </source>
</evidence>
<gene>
    <name evidence="2" type="ORF">BRCON_0306</name>
</gene>
<dbReference type="AlphaFoldDB" id="A0A2Z4Y388"/>
<dbReference type="SUPFAM" id="SSF51735">
    <property type="entry name" value="NAD(P)-binding Rossmann-fold domains"/>
    <property type="match status" value="1"/>
</dbReference>
<evidence type="ECO:0000313" key="3">
    <source>
        <dbReference type="Proteomes" id="UP000262583"/>
    </source>
</evidence>
<protein>
    <submittedName>
        <fullName evidence="2">UDP-glucose 4-epimerase</fullName>
    </submittedName>
</protein>
<dbReference type="Proteomes" id="UP000262583">
    <property type="component" value="Chromosome"/>
</dbReference>
<dbReference type="CDD" id="cd05257">
    <property type="entry name" value="Arna_like_SDR_e"/>
    <property type="match status" value="1"/>
</dbReference>
<accession>A0A2Z4Y388</accession>
<dbReference type="KEGG" id="schv:BRCON_0306"/>
<dbReference type="InterPro" id="IPR016040">
    <property type="entry name" value="NAD(P)-bd_dom"/>
</dbReference>
<dbReference type="InterPro" id="IPR036291">
    <property type="entry name" value="NAD(P)-bd_dom_sf"/>
</dbReference>
<dbReference type="PANTHER" id="PTHR43000">
    <property type="entry name" value="DTDP-D-GLUCOSE 4,6-DEHYDRATASE-RELATED"/>
    <property type="match status" value="1"/>
</dbReference>
<sequence length="331" mass="36662">MSEWWKGKRVLVTGAGGFIGSHLVERLLDLGADVTAFVRYNAAGSRGLLDRLPLQDQERVRIVVGDLCEPDALDDAMRDQEIVFHLAAIIAIPFSYLRPAQVIENNVRSTLNVLQAARRFGVKRIVHTSSSEVYGTARVAPIDEDHPLQAQSPYAASKIACDKIAQSFHLSYDLPVVTLRPFNTYGPRQSARAIVPTIITQALTSKRVFLGAMHPTRDLTFVSDTVEGFIRIAETPNVEGRTYHIGTGIEISVGELADRIVRLIGGNIPILFDPTRIRPPASEVARLICDASRARRDLGWEPKVSLDEGLQRTIEWIGQNLAAYRADIYNI</sequence>
<organism evidence="2 3">
    <name type="scientific">Sumerlaea chitinivorans</name>
    <dbReference type="NCBI Taxonomy" id="2250252"/>
    <lineage>
        <taxon>Bacteria</taxon>
        <taxon>Candidatus Sumerlaeota</taxon>
        <taxon>Candidatus Sumerlaeia</taxon>
        <taxon>Candidatus Sumerlaeales</taxon>
        <taxon>Candidatus Sumerlaeaceae</taxon>
        <taxon>Candidatus Sumerlaea</taxon>
    </lineage>
</organism>
<dbReference type="GO" id="GO:0016831">
    <property type="term" value="F:carboxy-lyase activity"/>
    <property type="evidence" value="ECO:0007669"/>
    <property type="project" value="InterPro"/>
</dbReference>
<dbReference type="InterPro" id="IPR045869">
    <property type="entry name" value="Arna-like_SDR_e"/>
</dbReference>
<evidence type="ECO:0000259" key="1">
    <source>
        <dbReference type="Pfam" id="PF16363"/>
    </source>
</evidence>
<reference evidence="2 3" key="1">
    <citation type="submission" date="2018-05" db="EMBL/GenBank/DDBJ databases">
        <title>A metagenomic window into the 2 km-deep terrestrial subsurface aquifer revealed taxonomically and functionally diverse microbial community comprising novel uncultured bacterial lineages.</title>
        <authorList>
            <person name="Kadnikov V.V."/>
            <person name="Mardanov A.V."/>
            <person name="Beletsky A.V."/>
            <person name="Banks D."/>
            <person name="Pimenov N.V."/>
            <person name="Frank Y.A."/>
            <person name="Karnachuk O.V."/>
            <person name="Ravin N.V."/>
        </authorList>
    </citation>
    <scope>NUCLEOTIDE SEQUENCE [LARGE SCALE GENOMIC DNA]</scope>
    <source>
        <strain evidence="2">BY</strain>
    </source>
</reference>
<proteinExistence type="predicted"/>
<dbReference type="EMBL" id="CP030759">
    <property type="protein sequence ID" value="AXA35083.1"/>
    <property type="molecule type" value="Genomic_DNA"/>
</dbReference>